<evidence type="ECO:0000256" key="5">
    <source>
        <dbReference type="SAM" id="SignalP"/>
    </source>
</evidence>
<keyword evidence="7" id="KW-1185">Reference proteome</keyword>
<dbReference type="PANTHER" id="PTHR31044">
    <property type="entry name" value="BETA-1,3 GLUCANASE"/>
    <property type="match status" value="1"/>
</dbReference>
<accession>A0ABM0VR97</accession>
<evidence type="ECO:0000256" key="3">
    <source>
        <dbReference type="ARBA" id="ARBA00022729"/>
    </source>
</evidence>
<dbReference type="Gene3D" id="1.20.58.1040">
    <property type="match status" value="1"/>
</dbReference>
<dbReference type="RefSeq" id="XP_010459987.1">
    <property type="nucleotide sequence ID" value="XM_010461685.2"/>
</dbReference>
<dbReference type="GeneID" id="104740936"/>
<dbReference type="Pfam" id="PF07983">
    <property type="entry name" value="X8"/>
    <property type="match status" value="1"/>
</dbReference>
<gene>
    <name evidence="8" type="primary">LOC104740936</name>
</gene>
<keyword evidence="2" id="KW-0325">Glycoprotein</keyword>
<evidence type="ECO:0000256" key="1">
    <source>
        <dbReference type="ARBA" id="ARBA00004609"/>
    </source>
</evidence>
<dbReference type="SMART" id="SM00768">
    <property type="entry name" value="X8"/>
    <property type="match status" value="1"/>
</dbReference>
<name>A0ABM0VR97_CAMSA</name>
<keyword evidence="4" id="KW-0449">Lipoprotein</keyword>
<reference evidence="8" key="2">
    <citation type="submission" date="2025-08" db="UniProtKB">
        <authorList>
            <consortium name="RefSeq"/>
        </authorList>
    </citation>
    <scope>IDENTIFICATION</scope>
    <source>
        <tissue evidence="8">Leaf</tissue>
    </source>
</reference>
<keyword evidence="2" id="KW-0472">Membrane</keyword>
<protein>
    <submittedName>
        <fullName evidence="8">Major pollen allergen Ole e 10-like</fullName>
    </submittedName>
</protein>
<dbReference type="InterPro" id="IPR012946">
    <property type="entry name" value="X8"/>
</dbReference>
<comment type="subcellular location">
    <subcellularLocation>
        <location evidence="1">Cell membrane</location>
        <topology evidence="1">Lipid-anchor</topology>
        <topology evidence="1">GPI-anchor</topology>
    </subcellularLocation>
</comment>
<organism evidence="7 8">
    <name type="scientific">Camelina sativa</name>
    <name type="common">False flax</name>
    <name type="synonym">Myagrum sativum</name>
    <dbReference type="NCBI Taxonomy" id="90675"/>
    <lineage>
        <taxon>Eukaryota</taxon>
        <taxon>Viridiplantae</taxon>
        <taxon>Streptophyta</taxon>
        <taxon>Embryophyta</taxon>
        <taxon>Tracheophyta</taxon>
        <taxon>Spermatophyta</taxon>
        <taxon>Magnoliopsida</taxon>
        <taxon>eudicotyledons</taxon>
        <taxon>Gunneridae</taxon>
        <taxon>Pentapetalae</taxon>
        <taxon>rosids</taxon>
        <taxon>malvids</taxon>
        <taxon>Brassicales</taxon>
        <taxon>Brassicaceae</taxon>
        <taxon>Camelineae</taxon>
        <taxon>Camelina</taxon>
    </lineage>
</organism>
<keyword evidence="2" id="KW-0336">GPI-anchor</keyword>
<dbReference type="PANTHER" id="PTHR31044:SF141">
    <property type="entry name" value="CARBOHYDRATE-BINDING X8 DOMAIN SUPERFAMILY PROTEIN"/>
    <property type="match status" value="1"/>
</dbReference>
<keyword evidence="3 5" id="KW-0732">Signal</keyword>
<dbReference type="Proteomes" id="UP000694864">
    <property type="component" value="Chromosome 2"/>
</dbReference>
<feature type="chain" id="PRO_5045862273" evidence="5">
    <location>
        <begin position="23"/>
        <end position="112"/>
    </location>
</feature>
<evidence type="ECO:0000256" key="4">
    <source>
        <dbReference type="ARBA" id="ARBA00023288"/>
    </source>
</evidence>
<evidence type="ECO:0000259" key="6">
    <source>
        <dbReference type="SMART" id="SM00768"/>
    </source>
</evidence>
<evidence type="ECO:0000313" key="7">
    <source>
        <dbReference type="Proteomes" id="UP000694864"/>
    </source>
</evidence>
<feature type="domain" description="X8" evidence="6">
    <location>
        <begin position="25"/>
        <end position="110"/>
    </location>
</feature>
<dbReference type="InterPro" id="IPR044788">
    <property type="entry name" value="X8_dom_prot"/>
</dbReference>
<proteinExistence type="predicted"/>
<feature type="signal peptide" evidence="5">
    <location>
        <begin position="1"/>
        <end position="22"/>
    </location>
</feature>
<evidence type="ECO:0000256" key="2">
    <source>
        <dbReference type="ARBA" id="ARBA00022622"/>
    </source>
</evidence>
<reference evidence="7" key="1">
    <citation type="journal article" date="2014" name="Nat. Commun.">
        <title>The emerging biofuel crop Camelina sativa retains a highly undifferentiated hexaploid genome structure.</title>
        <authorList>
            <person name="Kagale S."/>
            <person name="Koh C."/>
            <person name="Nixon J."/>
            <person name="Bollina V."/>
            <person name="Clarke W.E."/>
            <person name="Tuteja R."/>
            <person name="Spillane C."/>
            <person name="Robinson S.J."/>
            <person name="Links M.G."/>
            <person name="Clarke C."/>
            <person name="Higgins E.E."/>
            <person name="Huebert T."/>
            <person name="Sharpe A.G."/>
            <person name="Parkin I.A."/>
        </authorList>
    </citation>
    <scope>NUCLEOTIDE SEQUENCE [LARGE SCALE GENOMIC DNA]</scope>
    <source>
        <strain evidence="7">cv. DH55</strain>
    </source>
</reference>
<evidence type="ECO:0000313" key="8">
    <source>
        <dbReference type="RefSeq" id="XP_010459987.1"/>
    </source>
</evidence>
<sequence>MSSQLLTFFLLLSAVAIPVVTSYRQWCMPLPTATDQQLQANIDYICGGQNVDCTPIQPGGSCYEPNTVRDHASYAMNAYYHSHGRIESACNFARTGCFEFHDPSHGSCIYYT</sequence>